<dbReference type="PANTHER" id="PTHR30287:SF1">
    <property type="entry name" value="INNER MEMBRANE PROTEIN"/>
    <property type="match status" value="1"/>
</dbReference>
<evidence type="ECO:0000313" key="9">
    <source>
        <dbReference type="EMBL" id="AQU67256.1"/>
    </source>
</evidence>
<dbReference type="PANTHER" id="PTHR30287">
    <property type="entry name" value="MEMBRANE COMPONENT OF PREDICTED ABC SUPERFAMILY METABOLITE UPTAKE TRANSPORTER"/>
    <property type="match status" value="1"/>
</dbReference>
<keyword evidence="3 7" id="KW-0812">Transmembrane</keyword>
<feature type="transmembrane region" description="Helical" evidence="7">
    <location>
        <begin position="778"/>
        <end position="798"/>
    </location>
</feature>
<dbReference type="GO" id="GO:0005886">
    <property type="term" value="C:plasma membrane"/>
    <property type="evidence" value="ECO:0007669"/>
    <property type="project" value="UniProtKB-SubCell"/>
</dbReference>
<feature type="transmembrane region" description="Helical" evidence="7">
    <location>
        <begin position="389"/>
        <end position="410"/>
    </location>
</feature>
<feature type="domain" description="ABC3 transporter permease C-terminal" evidence="8">
    <location>
        <begin position="227"/>
        <end position="338"/>
    </location>
</feature>
<evidence type="ECO:0000313" key="10">
    <source>
        <dbReference type="Proteomes" id="UP000189677"/>
    </source>
</evidence>
<comment type="subcellular location">
    <subcellularLocation>
        <location evidence="1">Cell membrane</location>
        <topology evidence="1">Multi-pass membrane protein</topology>
    </subcellularLocation>
</comment>
<dbReference type="InterPro" id="IPR003838">
    <property type="entry name" value="ABC3_permease_C"/>
</dbReference>
<protein>
    <recommendedName>
        <fullName evidence="8">ABC3 transporter permease C-terminal domain-containing protein</fullName>
    </recommendedName>
</protein>
<evidence type="ECO:0000256" key="7">
    <source>
        <dbReference type="SAM" id="Phobius"/>
    </source>
</evidence>
<gene>
    <name evidence="9" type="ORF">BBN63_14380</name>
</gene>
<sequence length="815" mass="85782">MTLLDREAPPHSPPPRPSPAATPTGVRAWARDLVLGMRLAVSGGREGWARTALTALGIGLGVALLFAAAAVPHLLDTRENRTQARETTNASSQKPGKGSTDSTFLWAEASTEYRGDPVTGLLLRPEGANAPPPPGVAKIPGPGEMVVSPALRELLGTSEGALLAQRLDERIVGTVGDAGLVDPGELRFYTGSSTLTVEGVGIRSAGYGVDESTPPFDPLLMVLVILMCVVLLVPVTIFIATAVRFGGDRRDRRLAALRLVGADARTVRRIAAGETLFGAVLGLAVGSALFLMLRQIVGHVRLWGFSAFPSDVSPVPSLALLILLAVPVAAVVVTQSALSSVAIEPLGVVRNTGLRRRRLWWRLLLPVIGVAILASTGRVDELTPTVGPFPIVAGASCVLIGLVGLLPWLVDAAVARLRGGPVAWQLAIRRLQLSSGTAARAVSGITVAVAGAIALQMMFGAMQKDFLQLTGQDTERADFYVSSDYGDSALAERMIEDFRGTKGVTKVIGTVESYVAGTGDPTEQGWQPITTLTVGTCATLKEIARLPSCRDGDAFVAHLDARAAKKVGSAGVKEQNDRTDEAAVPGRPIDLTGSDGARTGKPVLWTLPKSARKVVTSPDPMGDLHDGILVTPGALGSRALPSTTVRASIKVDPEVTDAAEYVRGTAAGIDPTLRINALKNLERDKQYGSVQTGLLVGGTLTMMLIAASLLVSQIEQLRERKRMLSVLVAFGTRRRTLAWSVLWQTAVPVVLGTGLALAGGLVLGDFMLGIIGKSIGDWWVFVPYAAVGAAVIMLVTVASMPSLWRMMRPDGLRTE</sequence>
<evidence type="ECO:0000256" key="5">
    <source>
        <dbReference type="ARBA" id="ARBA00023136"/>
    </source>
</evidence>
<keyword evidence="4 7" id="KW-1133">Transmembrane helix</keyword>
<feature type="transmembrane region" description="Helical" evidence="7">
    <location>
        <begin position="275"/>
        <end position="297"/>
    </location>
</feature>
<organism evidence="9 10">
    <name type="scientific">Streptomyces niveus</name>
    <name type="common">Streptomyces spheroides</name>
    <dbReference type="NCBI Taxonomy" id="193462"/>
    <lineage>
        <taxon>Bacteria</taxon>
        <taxon>Bacillati</taxon>
        <taxon>Actinomycetota</taxon>
        <taxon>Actinomycetes</taxon>
        <taxon>Kitasatosporales</taxon>
        <taxon>Streptomycetaceae</taxon>
        <taxon>Streptomyces</taxon>
    </lineage>
</organism>
<evidence type="ECO:0000256" key="3">
    <source>
        <dbReference type="ARBA" id="ARBA00022692"/>
    </source>
</evidence>
<feature type="transmembrane region" description="Helical" evidence="7">
    <location>
        <begin position="359"/>
        <end position="377"/>
    </location>
</feature>
<name>A0A1U9QSN5_STRNV</name>
<feature type="transmembrane region" description="Helical" evidence="7">
    <location>
        <begin position="693"/>
        <end position="715"/>
    </location>
</feature>
<evidence type="ECO:0000256" key="4">
    <source>
        <dbReference type="ARBA" id="ARBA00022989"/>
    </source>
</evidence>
<feature type="transmembrane region" description="Helical" evidence="7">
    <location>
        <begin position="317"/>
        <end position="338"/>
    </location>
</feature>
<reference evidence="9 10" key="1">
    <citation type="submission" date="2016-11" db="EMBL/GenBank/DDBJ databases">
        <title>Complete genome sequence of Streptomyces niveus SCSIO 3406.</title>
        <authorList>
            <person name="Zhu Q."/>
            <person name="Cheng W."/>
            <person name="Song Y."/>
            <person name="Li Q."/>
            <person name="Ju J."/>
        </authorList>
    </citation>
    <scope>NUCLEOTIDE SEQUENCE [LARGE SCALE GENOMIC DNA]</scope>
    <source>
        <strain evidence="9 10">SCSIO 3406</strain>
    </source>
</reference>
<feature type="transmembrane region" description="Helical" evidence="7">
    <location>
        <begin position="736"/>
        <end position="758"/>
    </location>
</feature>
<evidence type="ECO:0000259" key="8">
    <source>
        <dbReference type="Pfam" id="PF02687"/>
    </source>
</evidence>
<keyword evidence="10" id="KW-1185">Reference proteome</keyword>
<feature type="transmembrane region" description="Helical" evidence="7">
    <location>
        <begin position="219"/>
        <end position="243"/>
    </location>
</feature>
<dbReference type="Proteomes" id="UP000189677">
    <property type="component" value="Chromosome"/>
</dbReference>
<dbReference type="KEGG" id="snw:BBN63_14380"/>
<evidence type="ECO:0000256" key="6">
    <source>
        <dbReference type="SAM" id="MobiDB-lite"/>
    </source>
</evidence>
<dbReference type="RefSeq" id="WP_078075807.1">
    <property type="nucleotide sequence ID" value="NZ_CP018047.1"/>
</dbReference>
<feature type="domain" description="ABC3 transporter permease C-terminal" evidence="8">
    <location>
        <begin position="698"/>
        <end position="807"/>
    </location>
</feature>
<feature type="compositionally biased region" description="Polar residues" evidence="6">
    <location>
        <begin position="85"/>
        <end position="102"/>
    </location>
</feature>
<accession>A0A1U9QSN5</accession>
<dbReference type="OrthoDB" id="3654456at2"/>
<feature type="region of interest" description="Disordered" evidence="6">
    <location>
        <begin position="78"/>
        <end position="102"/>
    </location>
</feature>
<dbReference type="AlphaFoldDB" id="A0A1U9QSN5"/>
<feature type="region of interest" description="Disordered" evidence="6">
    <location>
        <begin position="1"/>
        <end position="24"/>
    </location>
</feature>
<feature type="transmembrane region" description="Helical" evidence="7">
    <location>
        <begin position="438"/>
        <end position="459"/>
    </location>
</feature>
<evidence type="ECO:0000256" key="1">
    <source>
        <dbReference type="ARBA" id="ARBA00004651"/>
    </source>
</evidence>
<proteinExistence type="predicted"/>
<dbReference type="InterPro" id="IPR038766">
    <property type="entry name" value="Membrane_comp_ABC_pdt"/>
</dbReference>
<feature type="compositionally biased region" description="Pro residues" evidence="6">
    <location>
        <begin position="10"/>
        <end position="20"/>
    </location>
</feature>
<dbReference type="EMBL" id="CP018047">
    <property type="protein sequence ID" value="AQU67256.1"/>
    <property type="molecule type" value="Genomic_DNA"/>
</dbReference>
<evidence type="ECO:0000256" key="2">
    <source>
        <dbReference type="ARBA" id="ARBA00022475"/>
    </source>
</evidence>
<feature type="region of interest" description="Disordered" evidence="6">
    <location>
        <begin position="570"/>
        <end position="597"/>
    </location>
</feature>
<feature type="transmembrane region" description="Helical" evidence="7">
    <location>
        <begin position="47"/>
        <end position="71"/>
    </location>
</feature>
<dbReference type="Pfam" id="PF02687">
    <property type="entry name" value="FtsX"/>
    <property type="match status" value="2"/>
</dbReference>
<keyword evidence="5 7" id="KW-0472">Membrane</keyword>
<keyword evidence="2" id="KW-1003">Cell membrane</keyword>